<dbReference type="InterPro" id="IPR011330">
    <property type="entry name" value="Glyco_hydro/deAcase_b/a-brl"/>
</dbReference>
<reference evidence="2 3" key="1">
    <citation type="submission" date="2024-06" db="EMBL/GenBank/DDBJ databases">
        <authorList>
            <person name="Woo H."/>
        </authorList>
    </citation>
    <scope>NUCLEOTIDE SEQUENCE [LARGE SCALE GENOMIC DNA]</scope>
    <source>
        <strain evidence="2 3">S2-g</strain>
    </source>
</reference>
<keyword evidence="3" id="KW-1185">Reference proteome</keyword>
<dbReference type="Gene3D" id="3.20.20.370">
    <property type="entry name" value="Glycoside hydrolase/deacetylase"/>
    <property type="match status" value="1"/>
</dbReference>
<accession>A0ABV3QRU1</accession>
<proteinExistence type="predicted"/>
<dbReference type="Proteomes" id="UP001556170">
    <property type="component" value="Unassembled WGS sequence"/>
</dbReference>
<protein>
    <submittedName>
        <fullName evidence="2">Polysaccharide deacetylase family protein</fullName>
    </submittedName>
</protein>
<dbReference type="SUPFAM" id="SSF88713">
    <property type="entry name" value="Glycoside hydrolase/deacetylase"/>
    <property type="match status" value="1"/>
</dbReference>
<gene>
    <name evidence="2" type="ORF">ABQJ56_11230</name>
</gene>
<dbReference type="CDD" id="cd10929">
    <property type="entry name" value="CE4_u5"/>
    <property type="match status" value="1"/>
</dbReference>
<feature type="domain" description="NodB homology" evidence="1">
    <location>
        <begin position="58"/>
        <end position="206"/>
    </location>
</feature>
<sequence>MAAFRVPPWPCLKLIRFPGVKRAGTGMNTGAFTISIDFELYWGVRDTRSLDAYRDHLDGVAQAIPRMLDLFEQHRIHATWATVGFLFCHDRDAALSAAPSARPGYENGALCPYRYLERSADLEERYHFAPRLVELVAATPGQEVASHTFSHYYCREAGQTAATFSADLAAATRIAAAQGLVLRSLVFPRNQWNPDYLAVLAEHGFAAYRGNEHGWLYAATDHGGQNALRRMGRLLDSYVNLSGHHTYTLESCAGSLPLNFPASRFLRPCNPRLTWLEGLRLHRIRRAMRHAARRREVFHLWWHPHNFGVDTDRNMRFLERVIEEFEHLRRVEGMRSLGMAELADALAAE</sequence>
<evidence type="ECO:0000313" key="2">
    <source>
        <dbReference type="EMBL" id="MEW9624799.1"/>
    </source>
</evidence>
<dbReference type="InterPro" id="IPR002509">
    <property type="entry name" value="NODB_dom"/>
</dbReference>
<dbReference type="RefSeq" id="WP_367845104.1">
    <property type="nucleotide sequence ID" value="NZ_JBFOHL010000009.1"/>
</dbReference>
<dbReference type="EMBL" id="JBFOHL010000009">
    <property type="protein sequence ID" value="MEW9624799.1"/>
    <property type="molecule type" value="Genomic_DNA"/>
</dbReference>
<evidence type="ECO:0000259" key="1">
    <source>
        <dbReference type="Pfam" id="PF01522"/>
    </source>
</evidence>
<name>A0ABV3QRU1_9GAMM</name>
<organism evidence="2 3">
    <name type="scientific">Rhodanobacter geophilus</name>
    <dbReference type="NCBI Taxonomy" id="3162488"/>
    <lineage>
        <taxon>Bacteria</taxon>
        <taxon>Pseudomonadati</taxon>
        <taxon>Pseudomonadota</taxon>
        <taxon>Gammaproteobacteria</taxon>
        <taxon>Lysobacterales</taxon>
        <taxon>Rhodanobacteraceae</taxon>
        <taxon>Rhodanobacter</taxon>
    </lineage>
</organism>
<evidence type="ECO:0000313" key="3">
    <source>
        <dbReference type="Proteomes" id="UP001556170"/>
    </source>
</evidence>
<dbReference type="Pfam" id="PF01522">
    <property type="entry name" value="Polysacc_deac_1"/>
    <property type="match status" value="1"/>
</dbReference>
<comment type="caution">
    <text evidence="2">The sequence shown here is derived from an EMBL/GenBank/DDBJ whole genome shotgun (WGS) entry which is preliminary data.</text>
</comment>